<dbReference type="Proteomes" id="UP000664940">
    <property type="component" value="Unassembled WGS sequence"/>
</dbReference>
<protein>
    <submittedName>
        <fullName evidence="1">Uncharacterized protein</fullName>
    </submittedName>
</protein>
<dbReference type="EMBL" id="JABVXQ010000012">
    <property type="protein sequence ID" value="KAF6084364.1"/>
    <property type="molecule type" value="Genomic_DNA"/>
</dbReference>
<sequence>MGYISWKLVTGPPKKARTGPGQVAQLLVGTSSCTPKGCRFDPWSGQYVGCGFSPVGVYKRDDQSMLLSLFLSLPLFLSLCPPPSSLSKVNRHRIKRKQRWGRNAELKMGGAGLCRRPLGPTSSIALCFFEALRSSGGGCLLLGWGASYNARGGAC</sequence>
<gene>
    <name evidence="1" type="ORF">HJG60_008635</name>
</gene>
<comment type="caution">
    <text evidence="1">The sequence shown here is derived from an EMBL/GenBank/DDBJ whole genome shotgun (WGS) entry which is preliminary data.</text>
</comment>
<reference evidence="1 2" key="1">
    <citation type="journal article" date="2020" name="Nature">
        <title>Six reference-quality genomes reveal evolution of bat adaptations.</title>
        <authorList>
            <person name="Jebb D."/>
            <person name="Huang Z."/>
            <person name="Pippel M."/>
            <person name="Hughes G.M."/>
            <person name="Lavrichenko K."/>
            <person name="Devanna P."/>
            <person name="Winkler S."/>
            <person name="Jermiin L.S."/>
            <person name="Skirmuntt E.C."/>
            <person name="Katzourakis A."/>
            <person name="Burkitt-Gray L."/>
            <person name="Ray D.A."/>
            <person name="Sullivan K.A.M."/>
            <person name="Roscito J.G."/>
            <person name="Kirilenko B.M."/>
            <person name="Davalos L.M."/>
            <person name="Corthals A.P."/>
            <person name="Power M.L."/>
            <person name="Jones G."/>
            <person name="Ransome R.D."/>
            <person name="Dechmann D.K.N."/>
            <person name="Locatelli A.G."/>
            <person name="Puechmaille S.J."/>
            <person name="Fedrigo O."/>
            <person name="Jarvis E.D."/>
            <person name="Hiller M."/>
            <person name="Vernes S.C."/>
            <person name="Myers E.W."/>
            <person name="Teeling E.C."/>
        </authorList>
    </citation>
    <scope>NUCLEOTIDE SEQUENCE [LARGE SCALE GENOMIC DNA]</scope>
    <source>
        <strain evidence="1">Bat1K_MPI-CBG_1</strain>
    </source>
</reference>
<evidence type="ECO:0000313" key="1">
    <source>
        <dbReference type="EMBL" id="KAF6084364.1"/>
    </source>
</evidence>
<proteinExistence type="predicted"/>
<dbReference type="PROSITE" id="PS51257">
    <property type="entry name" value="PROKAR_LIPOPROTEIN"/>
    <property type="match status" value="1"/>
</dbReference>
<name>A0A834DLL9_9CHIR</name>
<accession>A0A834DLL9</accession>
<organism evidence="1 2">
    <name type="scientific">Phyllostomus discolor</name>
    <name type="common">pale spear-nosed bat</name>
    <dbReference type="NCBI Taxonomy" id="89673"/>
    <lineage>
        <taxon>Eukaryota</taxon>
        <taxon>Metazoa</taxon>
        <taxon>Chordata</taxon>
        <taxon>Craniata</taxon>
        <taxon>Vertebrata</taxon>
        <taxon>Euteleostomi</taxon>
        <taxon>Mammalia</taxon>
        <taxon>Eutheria</taxon>
        <taxon>Laurasiatheria</taxon>
        <taxon>Chiroptera</taxon>
        <taxon>Yangochiroptera</taxon>
        <taxon>Phyllostomidae</taxon>
        <taxon>Phyllostominae</taxon>
        <taxon>Phyllostomus</taxon>
    </lineage>
</organism>
<dbReference type="AlphaFoldDB" id="A0A834DLL9"/>
<evidence type="ECO:0000313" key="2">
    <source>
        <dbReference type="Proteomes" id="UP000664940"/>
    </source>
</evidence>